<comment type="caution">
    <text evidence="2">The sequence shown here is derived from an EMBL/GenBank/DDBJ whole genome shotgun (WGS) entry which is preliminary data.</text>
</comment>
<dbReference type="InterPro" id="IPR047768">
    <property type="entry name" value="Tn5p-like"/>
</dbReference>
<dbReference type="InterPro" id="IPR038215">
    <property type="entry name" value="TN5-like_N_sf"/>
</dbReference>
<dbReference type="NCBIfam" id="NF033590">
    <property type="entry name" value="transpos_IS4_3"/>
    <property type="match status" value="1"/>
</dbReference>
<accession>A0A8J2Z0N6</accession>
<dbReference type="Pfam" id="PF14706">
    <property type="entry name" value="Tnp_DNA_bind"/>
    <property type="match status" value="1"/>
</dbReference>
<reference evidence="2" key="2">
    <citation type="submission" date="2020-09" db="EMBL/GenBank/DDBJ databases">
        <authorList>
            <person name="Sun Q."/>
            <person name="Zhou Y."/>
        </authorList>
    </citation>
    <scope>NUCLEOTIDE SEQUENCE</scope>
    <source>
        <strain evidence="2">CGMCC 1.15725</strain>
    </source>
</reference>
<protein>
    <submittedName>
        <fullName evidence="2">IS4 family transposase</fullName>
    </submittedName>
</protein>
<dbReference type="Gene3D" id="1.10.246.40">
    <property type="entry name" value="Tn5 transposase, domain 1"/>
    <property type="match status" value="1"/>
</dbReference>
<dbReference type="PANTHER" id="PTHR37319:SF1">
    <property type="entry name" value="TRANSPOSASE TN5 DIMERISATION DOMAIN-CONTAINING PROTEIN"/>
    <property type="match status" value="1"/>
</dbReference>
<feature type="domain" description="Transposase Tn5-like N-terminal" evidence="1">
    <location>
        <begin position="2"/>
        <end position="55"/>
    </location>
</feature>
<dbReference type="InterPro" id="IPR054836">
    <property type="entry name" value="Tn5_transposase"/>
</dbReference>
<dbReference type="Proteomes" id="UP000646365">
    <property type="component" value="Unassembled WGS sequence"/>
</dbReference>
<dbReference type="PANTHER" id="PTHR37319">
    <property type="entry name" value="TRANSPOSASE"/>
    <property type="match status" value="1"/>
</dbReference>
<dbReference type="SUPFAM" id="SSF53098">
    <property type="entry name" value="Ribonuclease H-like"/>
    <property type="match status" value="1"/>
</dbReference>
<dbReference type="InterPro" id="IPR014735">
    <property type="entry name" value="Transposase_Tn5-like_N"/>
</dbReference>
<proteinExistence type="predicted"/>
<dbReference type="AlphaFoldDB" id="A0A8J2Z0N6"/>
<gene>
    <name evidence="2" type="ORF">GCM10011611_66880</name>
</gene>
<organism evidence="2 3">
    <name type="scientific">Aliidongia dinghuensis</name>
    <dbReference type="NCBI Taxonomy" id="1867774"/>
    <lineage>
        <taxon>Bacteria</taxon>
        <taxon>Pseudomonadati</taxon>
        <taxon>Pseudomonadota</taxon>
        <taxon>Alphaproteobacteria</taxon>
        <taxon>Rhodospirillales</taxon>
        <taxon>Dongiaceae</taxon>
        <taxon>Aliidongia</taxon>
    </lineage>
</organism>
<evidence type="ECO:0000259" key="1">
    <source>
        <dbReference type="Pfam" id="PF14706"/>
    </source>
</evidence>
<dbReference type="Gene3D" id="3.90.350.10">
    <property type="entry name" value="Transposase Inhibitor Protein From Tn5, Chain A, domain 1"/>
    <property type="match status" value="1"/>
</dbReference>
<evidence type="ECO:0000313" key="3">
    <source>
        <dbReference type="Proteomes" id="UP000646365"/>
    </source>
</evidence>
<dbReference type="EMBL" id="BMJQ01000037">
    <property type="protein sequence ID" value="GGF51069.1"/>
    <property type="molecule type" value="Genomic_DNA"/>
</dbReference>
<dbReference type="InterPro" id="IPR012337">
    <property type="entry name" value="RNaseH-like_sf"/>
</dbReference>
<dbReference type="Gene3D" id="1.10.740.10">
    <property type="entry name" value="Transferase Inhibitor Protein From Tn5, Chain"/>
    <property type="match status" value="1"/>
</dbReference>
<evidence type="ECO:0000313" key="2">
    <source>
        <dbReference type="EMBL" id="GGF51069.1"/>
    </source>
</evidence>
<keyword evidence="3" id="KW-1185">Reference proteome</keyword>
<sequence length="460" mass="51734">MREIDETAFKDVRLGRRCAELVRQLSAGMGSSIPFACQDWANTKAAYRFFANPKVEEADILSGHFLATRQRYDACGGPVLLLQDTTEFTYQRRDPRAIGFTKSVNSGRDKEGRLRHHALCGILMHSSLAVTTEGLPLGLSAIKFWNRDKFKGTARLKRKINPTRVPIEAKESIRWLDNLRQSVDLLDQPGRCVHVGDRESDIYELYCLTKELGTHFVVRTVVDRLAGDGDTTIAAEMRDAETVGQHVVDVRDGTDNVVKVTLDLRYKRIQVLPPIGKQKRYPSLALTVIHAVEVEPPTGRKPVTWKLLTDFEVKDREQVIEKIGWYAMRWKIETFHKVLKSGCRAEDAKLRTADRLANLVAVFCIIAWRVLWLTMIARTAPAAQPTLALTKSEISILDRLVSDVGNRAAEPKTLVCYLTKLARLGGYLARAADPPPGNTVIWRGLRRLNDILLGAEIART</sequence>
<name>A0A8J2Z0N6_9PROT</name>
<reference evidence="2" key="1">
    <citation type="journal article" date="2014" name="Int. J. Syst. Evol. Microbiol.">
        <title>Complete genome sequence of Corynebacterium casei LMG S-19264T (=DSM 44701T), isolated from a smear-ripened cheese.</title>
        <authorList>
            <consortium name="US DOE Joint Genome Institute (JGI-PGF)"/>
            <person name="Walter F."/>
            <person name="Albersmeier A."/>
            <person name="Kalinowski J."/>
            <person name="Ruckert C."/>
        </authorList>
    </citation>
    <scope>NUCLEOTIDE SEQUENCE</scope>
    <source>
        <strain evidence="2">CGMCC 1.15725</strain>
    </source>
</reference>
<dbReference type="InterPro" id="IPR014737">
    <property type="entry name" value="Transposase_Tn5-like_C"/>
</dbReference>